<dbReference type="PANTHER" id="PTHR39339:SF1">
    <property type="entry name" value="CHAD DOMAIN-CONTAINING PROTEIN"/>
    <property type="match status" value="1"/>
</dbReference>
<dbReference type="InterPro" id="IPR007899">
    <property type="entry name" value="CHAD_dom"/>
</dbReference>
<dbReference type="AlphaFoldDB" id="A0A9Y2MVT5"/>
<dbReference type="Pfam" id="PF05235">
    <property type="entry name" value="CHAD"/>
    <property type="match status" value="1"/>
</dbReference>
<dbReference type="InterPro" id="IPR038186">
    <property type="entry name" value="CHAD_dom_sf"/>
</dbReference>
<dbReference type="Proteomes" id="UP001236014">
    <property type="component" value="Chromosome"/>
</dbReference>
<dbReference type="EMBL" id="CP127294">
    <property type="protein sequence ID" value="WIX77067.1"/>
    <property type="molecule type" value="Genomic_DNA"/>
</dbReference>
<dbReference type="KEGG" id="acab:QRX50_37540"/>
<dbReference type="SMART" id="SM00880">
    <property type="entry name" value="CHAD"/>
    <property type="match status" value="1"/>
</dbReference>
<evidence type="ECO:0000313" key="3">
    <source>
        <dbReference type="Proteomes" id="UP001236014"/>
    </source>
</evidence>
<evidence type="ECO:0000313" key="2">
    <source>
        <dbReference type="EMBL" id="WIX77067.1"/>
    </source>
</evidence>
<evidence type="ECO:0000259" key="1">
    <source>
        <dbReference type="PROSITE" id="PS51708"/>
    </source>
</evidence>
<accession>A0A9Y2MVT5</accession>
<dbReference type="PANTHER" id="PTHR39339">
    <property type="entry name" value="SLR1444 PROTEIN"/>
    <property type="match status" value="1"/>
</dbReference>
<keyword evidence="3" id="KW-1185">Reference proteome</keyword>
<dbReference type="RefSeq" id="WP_285967809.1">
    <property type="nucleotide sequence ID" value="NZ_CP127294.1"/>
</dbReference>
<dbReference type="PROSITE" id="PS51708">
    <property type="entry name" value="CHAD"/>
    <property type="match status" value="1"/>
</dbReference>
<proteinExistence type="predicted"/>
<feature type="domain" description="CHAD" evidence="1">
    <location>
        <begin position="31"/>
        <end position="311"/>
    </location>
</feature>
<reference evidence="2 3" key="1">
    <citation type="submission" date="2023-06" db="EMBL/GenBank/DDBJ databases">
        <authorList>
            <person name="Oyuntsetseg B."/>
            <person name="Kim S.B."/>
        </authorList>
    </citation>
    <scope>NUCLEOTIDE SEQUENCE [LARGE SCALE GENOMIC DNA]</scope>
    <source>
        <strain evidence="2 3">2-15</strain>
    </source>
</reference>
<organism evidence="2 3">
    <name type="scientific">Amycolatopsis carbonis</name>
    <dbReference type="NCBI Taxonomy" id="715471"/>
    <lineage>
        <taxon>Bacteria</taxon>
        <taxon>Bacillati</taxon>
        <taxon>Actinomycetota</taxon>
        <taxon>Actinomycetes</taxon>
        <taxon>Pseudonocardiales</taxon>
        <taxon>Pseudonocardiaceae</taxon>
        <taxon>Amycolatopsis</taxon>
    </lineage>
</organism>
<gene>
    <name evidence="2" type="ORF">QRX50_37540</name>
</gene>
<protein>
    <submittedName>
        <fullName evidence="2">CHAD domain-containing protein</fullName>
    </submittedName>
</protein>
<name>A0A9Y2MVT5_9PSEU</name>
<dbReference type="Gene3D" id="1.40.20.10">
    <property type="entry name" value="CHAD domain"/>
    <property type="match status" value="1"/>
</dbReference>
<sequence length="323" mass="36116">MMWQTDSPIDSTTALRVRLPRAPRPAPLGPDATAGEALTAYLRSQRERLAQSERAIRHDVPDAAFDLRTAVRRTRAALRTYRPLVADQQLVTELIDELRWLGREVSLARDAQVARERITAGLDELDDELHRGPVRTLVSEHFARVDAAAGAALSEALDSPRWLAVRGRLELFVDDPALTAPAERPAGTELLVHIRSTAELLLEAVRRCDPSDAGLHAVRKVARHLRESALVARPVVGPSAKRFDRRLEKLRRLLGEHQDSVVSGRALTELLAGAEGAGQSGFTFALLYGQERARAEAVRHRLPRCWDRTWRPAYVDWLDAPWY</sequence>